<feature type="region of interest" description="Disordered" evidence="1">
    <location>
        <begin position="1"/>
        <end position="22"/>
    </location>
</feature>
<evidence type="ECO:0000313" key="4">
    <source>
        <dbReference type="Proteomes" id="UP000501690"/>
    </source>
</evidence>
<dbReference type="Proteomes" id="UP000501690">
    <property type="component" value="Linkage Group LG2"/>
</dbReference>
<dbReference type="AlphaFoldDB" id="A0A4D6L794"/>
<keyword evidence="2" id="KW-0472">Membrane</keyword>
<name>A0A4D6L794_VIGUN</name>
<organism evidence="3 4">
    <name type="scientific">Vigna unguiculata</name>
    <name type="common">Cowpea</name>
    <dbReference type="NCBI Taxonomy" id="3917"/>
    <lineage>
        <taxon>Eukaryota</taxon>
        <taxon>Viridiplantae</taxon>
        <taxon>Streptophyta</taxon>
        <taxon>Embryophyta</taxon>
        <taxon>Tracheophyta</taxon>
        <taxon>Spermatophyta</taxon>
        <taxon>Magnoliopsida</taxon>
        <taxon>eudicotyledons</taxon>
        <taxon>Gunneridae</taxon>
        <taxon>Pentapetalae</taxon>
        <taxon>rosids</taxon>
        <taxon>fabids</taxon>
        <taxon>Fabales</taxon>
        <taxon>Fabaceae</taxon>
        <taxon>Papilionoideae</taxon>
        <taxon>50 kb inversion clade</taxon>
        <taxon>NPAAA clade</taxon>
        <taxon>indigoferoid/millettioid clade</taxon>
        <taxon>Phaseoleae</taxon>
        <taxon>Vigna</taxon>
    </lineage>
</organism>
<proteinExistence type="predicted"/>
<evidence type="ECO:0000256" key="2">
    <source>
        <dbReference type="SAM" id="Phobius"/>
    </source>
</evidence>
<keyword evidence="2" id="KW-1133">Transmembrane helix</keyword>
<protein>
    <submittedName>
        <fullName evidence="3">Uncharacterized protein</fullName>
    </submittedName>
</protein>
<feature type="transmembrane region" description="Helical" evidence="2">
    <location>
        <begin position="31"/>
        <end position="51"/>
    </location>
</feature>
<reference evidence="3 4" key="1">
    <citation type="submission" date="2019-04" db="EMBL/GenBank/DDBJ databases">
        <title>An improved genome assembly and genetic linkage map for asparagus bean, Vigna unguiculata ssp. sesquipedialis.</title>
        <authorList>
            <person name="Xia Q."/>
            <person name="Zhang R."/>
            <person name="Dong Y."/>
        </authorList>
    </citation>
    <scope>NUCLEOTIDE SEQUENCE [LARGE SCALE GENOMIC DNA]</scope>
    <source>
        <tissue evidence="3">Leaf</tissue>
    </source>
</reference>
<dbReference type="EMBL" id="CP039346">
    <property type="protein sequence ID" value="QCD84382.1"/>
    <property type="molecule type" value="Genomic_DNA"/>
</dbReference>
<evidence type="ECO:0000256" key="1">
    <source>
        <dbReference type="SAM" id="MobiDB-lite"/>
    </source>
</evidence>
<accession>A0A4D6L794</accession>
<gene>
    <name evidence="3" type="ORF">DEO72_LG2g4734</name>
</gene>
<keyword evidence="2" id="KW-0812">Transmembrane</keyword>
<sequence>MSGPRLPDEPPPEQPGEEVQSENEVGMVHVPLNYCVWICINASSILIRTLLYHL</sequence>
<keyword evidence="4" id="KW-1185">Reference proteome</keyword>
<evidence type="ECO:0000313" key="3">
    <source>
        <dbReference type="EMBL" id="QCD84382.1"/>
    </source>
</evidence>